<dbReference type="KEGG" id="noa:BKM31_48005"/>
<accession>A0A1V0AD93</accession>
<reference evidence="4" key="1">
    <citation type="journal article" date="2017" name="Med. Chem. Commun.">
        <title>Nonomuraea sp. ATCC 55076 harbours the largest actinomycete chromosome to date and the kistamicin biosynthetic gene cluster.</title>
        <authorList>
            <person name="Nazari B."/>
            <person name="Forneris C.C."/>
            <person name="Gibson M.I."/>
            <person name="Moon K."/>
            <person name="Schramma K.R."/>
            <person name="Seyedsayamdost M.R."/>
        </authorList>
    </citation>
    <scope>NUCLEOTIDE SEQUENCE [LARGE SCALE GENOMIC DNA]</scope>
    <source>
        <strain evidence="4">ATCC 55076</strain>
    </source>
</reference>
<feature type="transmembrane region" description="Helical" evidence="1">
    <location>
        <begin position="182"/>
        <end position="203"/>
    </location>
</feature>
<dbReference type="Pfam" id="PF00652">
    <property type="entry name" value="Ricin_B_lectin"/>
    <property type="match status" value="2"/>
</dbReference>
<feature type="transmembrane region" description="Helical" evidence="1">
    <location>
        <begin position="45"/>
        <end position="62"/>
    </location>
</feature>
<evidence type="ECO:0000259" key="2">
    <source>
        <dbReference type="SMART" id="SM00458"/>
    </source>
</evidence>
<feature type="transmembrane region" description="Helical" evidence="1">
    <location>
        <begin position="12"/>
        <end position="33"/>
    </location>
</feature>
<sequence length="506" mass="55477">MRRRHVREPALEIALAGGLTALLTTGAGIFLNFATDGEPELNPAHVPPALLFSCLACAVPPLRDYVKARRARAAEPFGAVDLEAYKGLLKKLREDAGGPRFAELERRAAELGLEVGRAELELVTQKDKGTRWLLDAGRAEPIIRAFLAVHDVRDAAVVDAWLAAYRGLVDPAPPVPRRAVRLMAFVTVVVVLATGGFLGYVSYAEKRIRGSLYRPNQIVLSQYAPGRYLAVTGSETAPPRAKLGPSVISKSPAAMYRWDLVPDEYDGSYLYRLRNRQSRRCLTREARDLTEGGYLTDAACGDSPEQLWRLTGDGGIAQGGLCVEPDRGSIDEGAPLVLRACTAGRPAQRWLATGRMPSGFGSSVASAQNGVCLDAAVGMPELITWGCHGRANQSFTYRRDIRGSYEMKIMGTCLGVSPAPRRPVREPCTGGPGQLWRLTYRSPRNDWLYWEIKHAATGLCLQLEPDFATLSMSPCTWSNVQQWRTPEWLRPPDTPVHPAVSLRDPH</sequence>
<feature type="domain" description="Ricin B lectin" evidence="2">
    <location>
        <begin position="358"/>
        <end position="486"/>
    </location>
</feature>
<dbReference type="Gene3D" id="2.80.10.50">
    <property type="match status" value="2"/>
</dbReference>
<keyword evidence="1" id="KW-0472">Membrane</keyword>
<proteinExistence type="predicted"/>
<dbReference type="SUPFAM" id="SSF50370">
    <property type="entry name" value="Ricin B-like lectins"/>
    <property type="match status" value="2"/>
</dbReference>
<name>A0A1V0AD93_9ACTN</name>
<dbReference type="CDD" id="cd00161">
    <property type="entry name" value="beta-trefoil_Ricin-like"/>
    <property type="match status" value="2"/>
</dbReference>
<keyword evidence="1" id="KW-0812">Transmembrane</keyword>
<keyword evidence="4" id="KW-1185">Reference proteome</keyword>
<evidence type="ECO:0000313" key="4">
    <source>
        <dbReference type="Proteomes" id="UP000190797"/>
    </source>
</evidence>
<evidence type="ECO:0000256" key="1">
    <source>
        <dbReference type="SAM" id="Phobius"/>
    </source>
</evidence>
<keyword evidence="1" id="KW-1133">Transmembrane helix</keyword>
<dbReference type="PROSITE" id="PS50231">
    <property type="entry name" value="RICIN_B_LECTIN"/>
    <property type="match status" value="1"/>
</dbReference>
<dbReference type="STRING" id="1909395.BKM31_48005"/>
<dbReference type="OrthoDB" id="9807519at2"/>
<dbReference type="InterPro" id="IPR000772">
    <property type="entry name" value="Ricin_B_lectin"/>
</dbReference>
<dbReference type="RefSeq" id="WP_080044512.1">
    <property type="nucleotide sequence ID" value="NZ_CP017717.1"/>
</dbReference>
<organism evidence="3 4">
    <name type="scientific">[Actinomadura] parvosata subsp. kistnae</name>
    <dbReference type="NCBI Taxonomy" id="1909395"/>
    <lineage>
        <taxon>Bacteria</taxon>
        <taxon>Bacillati</taxon>
        <taxon>Actinomycetota</taxon>
        <taxon>Actinomycetes</taxon>
        <taxon>Streptosporangiales</taxon>
        <taxon>Streptosporangiaceae</taxon>
        <taxon>Nonomuraea</taxon>
    </lineage>
</organism>
<dbReference type="AlphaFoldDB" id="A0A1V0AD93"/>
<evidence type="ECO:0000313" key="3">
    <source>
        <dbReference type="EMBL" id="AQZ68191.1"/>
    </source>
</evidence>
<dbReference type="SMART" id="SM00458">
    <property type="entry name" value="RICIN"/>
    <property type="match status" value="2"/>
</dbReference>
<dbReference type="Proteomes" id="UP000190797">
    <property type="component" value="Chromosome"/>
</dbReference>
<feature type="domain" description="Ricin B lectin" evidence="2">
    <location>
        <begin position="216"/>
        <end position="353"/>
    </location>
</feature>
<protein>
    <recommendedName>
        <fullName evidence="2">Ricin B lectin domain-containing protein</fullName>
    </recommendedName>
</protein>
<gene>
    <name evidence="3" type="ORF">BKM31_48005</name>
</gene>
<dbReference type="EMBL" id="CP017717">
    <property type="protein sequence ID" value="AQZ68191.1"/>
    <property type="molecule type" value="Genomic_DNA"/>
</dbReference>
<dbReference type="InterPro" id="IPR035992">
    <property type="entry name" value="Ricin_B-like_lectins"/>
</dbReference>